<dbReference type="EC" id="2.1.3.2" evidence="7"/>
<feature type="binding site" evidence="7">
    <location>
        <position position="206"/>
    </location>
    <ligand>
        <name>L-aspartate</name>
        <dbReference type="ChEBI" id="CHEBI:29991"/>
    </ligand>
</feature>
<dbReference type="PRINTS" id="PR00100">
    <property type="entry name" value="AOTCASE"/>
</dbReference>
<evidence type="ECO:0000256" key="1">
    <source>
        <dbReference type="ARBA" id="ARBA00004852"/>
    </source>
</evidence>
<comment type="similarity">
    <text evidence="2 7">Belongs to the aspartate/ornithine carbamoyltransferase superfamily. ATCase family.</text>
</comment>
<feature type="binding site" evidence="7">
    <location>
        <position position="176"/>
    </location>
    <ligand>
        <name>carbamoyl phosphate</name>
        <dbReference type="ChEBI" id="CHEBI:58228"/>
    </ligand>
</feature>
<dbReference type="NCBIfam" id="TIGR00670">
    <property type="entry name" value="asp_carb_tr"/>
    <property type="match status" value="1"/>
</dbReference>
<feature type="binding site" evidence="7">
    <location>
        <position position="145"/>
    </location>
    <ligand>
        <name>carbamoyl phosphate</name>
        <dbReference type="ChEBI" id="CHEBI:58228"/>
    </ligand>
</feature>
<feature type="binding site" evidence="7">
    <location>
        <position position="301"/>
    </location>
    <ligand>
        <name>carbamoyl phosphate</name>
        <dbReference type="ChEBI" id="CHEBI:58228"/>
    </ligand>
</feature>
<dbReference type="NCBIfam" id="NF002032">
    <property type="entry name" value="PRK00856.1"/>
    <property type="match status" value="1"/>
</dbReference>
<comment type="catalytic activity">
    <reaction evidence="6 7">
        <text>carbamoyl phosphate + L-aspartate = N-carbamoyl-L-aspartate + phosphate + H(+)</text>
        <dbReference type="Rhea" id="RHEA:20013"/>
        <dbReference type="ChEBI" id="CHEBI:15378"/>
        <dbReference type="ChEBI" id="CHEBI:29991"/>
        <dbReference type="ChEBI" id="CHEBI:32814"/>
        <dbReference type="ChEBI" id="CHEBI:43474"/>
        <dbReference type="ChEBI" id="CHEBI:58228"/>
        <dbReference type="EC" id="2.1.3.2"/>
    </reaction>
</comment>
<feature type="binding site" evidence="7">
    <location>
        <position position="123"/>
    </location>
    <ligand>
        <name>L-aspartate</name>
        <dbReference type="ChEBI" id="CHEBI:29991"/>
    </ligand>
</feature>
<dbReference type="EMBL" id="BAUW01000065">
    <property type="protein sequence ID" value="GAE47149.1"/>
    <property type="molecule type" value="Genomic_DNA"/>
</dbReference>
<dbReference type="PANTHER" id="PTHR45753:SF6">
    <property type="entry name" value="ASPARTATE CARBAMOYLTRANSFERASE"/>
    <property type="match status" value="1"/>
</dbReference>
<dbReference type="InterPro" id="IPR006131">
    <property type="entry name" value="Asp_carbamoyltransf_Asp/Orn-bd"/>
</dbReference>
<evidence type="ECO:0000313" key="10">
    <source>
        <dbReference type="EMBL" id="GAE47149.1"/>
    </source>
</evidence>
<evidence type="ECO:0000256" key="5">
    <source>
        <dbReference type="ARBA" id="ARBA00043884"/>
    </source>
</evidence>
<feature type="binding site" evidence="7">
    <location>
        <position position="95"/>
    </location>
    <ligand>
        <name>carbamoyl phosphate</name>
        <dbReference type="ChEBI" id="CHEBI:58228"/>
    </ligand>
</feature>
<dbReference type="HAMAP" id="MF_00001">
    <property type="entry name" value="Asp_carb_tr"/>
    <property type="match status" value="1"/>
</dbReference>
<dbReference type="AlphaFoldDB" id="W4RU24"/>
<keyword evidence="3 7" id="KW-0808">Transferase</keyword>
<keyword evidence="4 7" id="KW-0665">Pyrimidine biosynthesis</keyword>
<dbReference type="GO" id="GO:0004070">
    <property type="term" value="F:aspartate carbamoyltransferase activity"/>
    <property type="evidence" value="ECO:0007669"/>
    <property type="project" value="UniProtKB-UniRule"/>
</dbReference>
<dbReference type="GO" id="GO:0016597">
    <property type="term" value="F:amino acid binding"/>
    <property type="evidence" value="ECO:0007669"/>
    <property type="project" value="InterPro"/>
</dbReference>
<accession>W4RU24</accession>
<feature type="domain" description="Aspartate/ornithine carbamoyltransferase carbamoyl-P binding" evidence="9">
    <location>
        <begin position="49"/>
        <end position="186"/>
    </location>
</feature>
<dbReference type="GO" id="GO:0044205">
    <property type="term" value="P:'de novo' UMP biosynthetic process"/>
    <property type="evidence" value="ECO:0007669"/>
    <property type="project" value="UniProtKB-UniRule"/>
</dbReference>
<protein>
    <recommendedName>
        <fullName evidence="7">Aspartate carbamoyltransferase</fullName>
        <ecNumber evidence="7">2.1.3.2</ecNumber>
    </recommendedName>
    <alternativeName>
        <fullName evidence="7">Aspartate transcarbamylase</fullName>
        <shortName evidence="7">ATCase</shortName>
    </alternativeName>
</protein>
<evidence type="ECO:0000256" key="7">
    <source>
        <dbReference type="HAMAP-Rule" id="MF_00001"/>
    </source>
</evidence>
<evidence type="ECO:0000256" key="6">
    <source>
        <dbReference type="ARBA" id="ARBA00048859"/>
    </source>
</evidence>
<sequence>MGEPAYSRWTQTWNYRVYAGKLILKHPVGQKTGCFFLAKKMGGSAMKWDLLTTSQLSAKEIQEIILSASEFAGGEMWQPKEKLFISNLFYEPSTRTKSSFEMAERKLGLEVIPFEVQTSSVLKGETLYDTVKTLEAIGTNAVVIRHSTDNFFSELEKGINIPIINAGDGKGHHPTQSLLDLMTIQQEFGRFTDLTVTIIGDILHSRVARSNADALIRLGAKVVFSGPEDWVDQNQLPPGCCYMSADEAIELADVVMLLRVQHERHDGKLLFDKNEYHRKHGLTLEREKLMKQGSIILHPAPVNRGVEIADDLVESPKSRIFKQMENGVYIRMAALKRALENRNGGLEYVDSNQEWQTSY</sequence>
<keyword evidence="11" id="KW-1185">Reference proteome</keyword>
<evidence type="ECO:0000259" key="8">
    <source>
        <dbReference type="Pfam" id="PF00185"/>
    </source>
</evidence>
<name>W4RU24_9BACI</name>
<dbReference type="Pfam" id="PF00185">
    <property type="entry name" value="OTCace"/>
    <property type="match status" value="1"/>
</dbReference>
<dbReference type="GO" id="GO:0005829">
    <property type="term" value="C:cytosol"/>
    <property type="evidence" value="ECO:0007669"/>
    <property type="project" value="TreeGrafter"/>
</dbReference>
<evidence type="ECO:0000313" key="11">
    <source>
        <dbReference type="Proteomes" id="UP000018949"/>
    </source>
</evidence>
<dbReference type="GO" id="GO:0006207">
    <property type="term" value="P:'de novo' pyrimidine nucleobase biosynthetic process"/>
    <property type="evidence" value="ECO:0007669"/>
    <property type="project" value="InterPro"/>
</dbReference>
<dbReference type="InterPro" id="IPR006132">
    <property type="entry name" value="Asp/Orn_carbamoyltranf_P-bd"/>
</dbReference>
<dbReference type="PANTHER" id="PTHR45753">
    <property type="entry name" value="ORNITHINE CARBAMOYLTRANSFERASE, MITOCHONDRIAL"/>
    <property type="match status" value="1"/>
</dbReference>
<dbReference type="Gene3D" id="3.40.50.1370">
    <property type="entry name" value="Aspartate/ornithine carbamoyltransferase"/>
    <property type="match status" value="2"/>
</dbReference>
<dbReference type="PROSITE" id="PS00097">
    <property type="entry name" value="CARBAMOYLTRANSFERASE"/>
    <property type="match status" value="1"/>
</dbReference>
<evidence type="ECO:0000259" key="9">
    <source>
        <dbReference type="Pfam" id="PF02729"/>
    </source>
</evidence>
<comment type="function">
    <text evidence="5 7">Catalyzes the condensation of carbamoyl phosphate and aspartate to form carbamoyl aspartate and inorganic phosphate, the committed step in the de novo pyrimidine nucleotide biosynthesis pathway.</text>
</comment>
<organism evidence="10 11">
    <name type="scientific">Mesobacillus boroniphilus JCM 21738</name>
    <dbReference type="NCBI Taxonomy" id="1294265"/>
    <lineage>
        <taxon>Bacteria</taxon>
        <taxon>Bacillati</taxon>
        <taxon>Bacillota</taxon>
        <taxon>Bacilli</taxon>
        <taxon>Bacillales</taxon>
        <taxon>Bacillaceae</taxon>
        <taxon>Mesobacillus</taxon>
    </lineage>
</organism>
<dbReference type="PRINTS" id="PR00101">
    <property type="entry name" value="ATCASE"/>
</dbReference>
<evidence type="ECO:0000256" key="4">
    <source>
        <dbReference type="ARBA" id="ARBA00022975"/>
    </source>
</evidence>
<feature type="binding site" evidence="7">
    <location>
        <position position="259"/>
    </location>
    <ligand>
        <name>L-aspartate</name>
        <dbReference type="ChEBI" id="CHEBI:29991"/>
    </ligand>
</feature>
<reference evidence="10 11" key="1">
    <citation type="submission" date="2013-12" db="EMBL/GenBank/DDBJ databases">
        <title>NBRP : Genome information of microbial organism related human and environment.</title>
        <authorList>
            <person name="Hattori M."/>
            <person name="Oshima K."/>
            <person name="Inaba H."/>
            <person name="Suda W."/>
            <person name="Sakamoto M."/>
            <person name="Iino T."/>
            <person name="Kitahara M."/>
            <person name="Oshida Y."/>
            <person name="Iida T."/>
            <person name="Kudo T."/>
            <person name="Itoh T."/>
            <person name="Ahmed I."/>
            <person name="Ohkuma M."/>
        </authorList>
    </citation>
    <scope>NUCLEOTIDE SEQUENCE [LARGE SCALE GENOMIC DNA]</scope>
    <source>
        <strain evidence="10 11">JCM 21738</strain>
    </source>
</reference>
<dbReference type="UniPathway" id="UPA00070">
    <property type="reaction ID" value="UER00116"/>
</dbReference>
<feature type="binding site" evidence="7">
    <location>
        <position position="96"/>
    </location>
    <ligand>
        <name>carbamoyl phosphate</name>
        <dbReference type="ChEBI" id="CHEBI:58228"/>
    </ligand>
</feature>
<comment type="pathway">
    <text evidence="1 7">Pyrimidine metabolism; UMP biosynthesis via de novo pathway; (S)-dihydroorotate from bicarbonate: step 2/3.</text>
</comment>
<feature type="binding site" evidence="7">
    <location>
        <position position="173"/>
    </location>
    <ligand>
        <name>carbamoyl phosphate</name>
        <dbReference type="ChEBI" id="CHEBI:58228"/>
    </ligand>
</feature>
<dbReference type="InterPro" id="IPR006130">
    <property type="entry name" value="Asp/Orn_carbamoylTrfase"/>
</dbReference>
<gene>
    <name evidence="7" type="primary">pyrB</name>
    <name evidence="10" type="ORF">JCM21738_4099</name>
</gene>
<evidence type="ECO:0000256" key="2">
    <source>
        <dbReference type="ARBA" id="ARBA00008896"/>
    </source>
</evidence>
<feature type="binding site" evidence="7">
    <location>
        <position position="300"/>
    </location>
    <ligand>
        <name>carbamoyl phosphate</name>
        <dbReference type="ChEBI" id="CHEBI:58228"/>
    </ligand>
</feature>
<dbReference type="InterPro" id="IPR002082">
    <property type="entry name" value="Asp_carbamoyltransf"/>
</dbReference>
<dbReference type="FunFam" id="3.40.50.1370:FF:000011">
    <property type="entry name" value="Aspartate carbamoyltransferase"/>
    <property type="match status" value="1"/>
</dbReference>
<feature type="domain" description="Aspartate/ornithine carbamoyltransferase Asp/Orn-binding" evidence="8">
    <location>
        <begin position="193"/>
        <end position="336"/>
    </location>
</feature>
<proteinExistence type="inferred from homology"/>
<dbReference type="GO" id="GO:0006520">
    <property type="term" value="P:amino acid metabolic process"/>
    <property type="evidence" value="ECO:0007669"/>
    <property type="project" value="InterPro"/>
</dbReference>
<evidence type="ECO:0000256" key="3">
    <source>
        <dbReference type="ARBA" id="ARBA00022679"/>
    </source>
</evidence>
<comment type="caution">
    <text evidence="10">The sequence shown here is derived from an EMBL/GenBank/DDBJ whole genome shotgun (WGS) entry which is preliminary data.</text>
</comment>
<dbReference type="eggNOG" id="COG0540">
    <property type="taxonomic scope" value="Bacteria"/>
</dbReference>
<dbReference type="Proteomes" id="UP000018949">
    <property type="component" value="Unassembled WGS sequence"/>
</dbReference>
<dbReference type="SUPFAM" id="SSF53671">
    <property type="entry name" value="Aspartate/ornithine carbamoyltransferase"/>
    <property type="match status" value="1"/>
</dbReference>
<comment type="subunit">
    <text evidence="7">Heterododecamer (2C3:3R2) of six catalytic PyrB chains organized as two trimers (C3), and six regulatory PyrI chains organized as three dimers (R2).</text>
</comment>
<dbReference type="InterPro" id="IPR036901">
    <property type="entry name" value="Asp/Orn_carbamoylTrfase_sf"/>
</dbReference>
<dbReference type="Pfam" id="PF02729">
    <property type="entry name" value="OTCace_N"/>
    <property type="match status" value="1"/>
</dbReference>